<evidence type="ECO:0000313" key="1">
    <source>
        <dbReference type="EMBL" id="SPQ00567.1"/>
    </source>
</evidence>
<proteinExistence type="predicted"/>
<keyword evidence="2" id="KW-1185">Reference proteome</keyword>
<dbReference type="EMBL" id="OUUY01000073">
    <property type="protein sequence ID" value="SPQ00567.1"/>
    <property type="molecule type" value="Genomic_DNA"/>
</dbReference>
<accession>A0A2U3QGK9</accession>
<dbReference type="OrthoDB" id="9255729at2"/>
<protein>
    <submittedName>
        <fullName evidence="1">Uncharacterized protein</fullName>
    </submittedName>
</protein>
<sequence length="82" mass="9596">MNITNEDIKEVLMEVPEGHRHVRTRISLKDGTEFIFQEAAMANIVRAFITVKTHPEKTSVRLKGRRSEKRKTGYAEWQLIEE</sequence>
<dbReference type="Proteomes" id="UP000245125">
    <property type="component" value="Unassembled WGS sequence"/>
</dbReference>
<evidence type="ECO:0000313" key="2">
    <source>
        <dbReference type="Proteomes" id="UP000245125"/>
    </source>
</evidence>
<gene>
    <name evidence="1" type="ORF">NBG4_280004</name>
</gene>
<organism evidence="1 2">
    <name type="scientific">Candidatus Sulfobium mesophilum</name>
    <dbReference type="NCBI Taxonomy" id="2016548"/>
    <lineage>
        <taxon>Bacteria</taxon>
        <taxon>Pseudomonadati</taxon>
        <taxon>Nitrospirota</taxon>
        <taxon>Nitrospiria</taxon>
        <taxon>Nitrospirales</taxon>
        <taxon>Nitrospiraceae</taxon>
        <taxon>Candidatus Sulfobium</taxon>
    </lineage>
</organism>
<reference evidence="2" key="1">
    <citation type="submission" date="2018-03" db="EMBL/GenBank/DDBJ databases">
        <authorList>
            <person name="Zecchin S."/>
        </authorList>
    </citation>
    <scope>NUCLEOTIDE SEQUENCE [LARGE SCALE GENOMIC DNA]</scope>
</reference>
<dbReference type="AlphaFoldDB" id="A0A2U3QGK9"/>
<name>A0A2U3QGK9_9BACT</name>